<dbReference type="Proteomes" id="UP001229355">
    <property type="component" value="Chromosome 2"/>
</dbReference>
<evidence type="ECO:0000256" key="1">
    <source>
        <dbReference type="SAM" id="MobiDB-lite"/>
    </source>
</evidence>
<gene>
    <name evidence="3" type="ORF">PZN02_004099</name>
</gene>
<accession>A0ABY8DLV9</accession>
<evidence type="ECO:0000256" key="2">
    <source>
        <dbReference type="SAM" id="SignalP"/>
    </source>
</evidence>
<keyword evidence="2" id="KW-0732">Signal</keyword>
<feature type="chain" id="PRO_5046408614" evidence="2">
    <location>
        <begin position="22"/>
        <end position="59"/>
    </location>
</feature>
<evidence type="ECO:0000313" key="3">
    <source>
        <dbReference type="EMBL" id="WEX90550.1"/>
    </source>
</evidence>
<organism evidence="3 4">
    <name type="scientific">Sinorhizobium garamanticum</name>
    <dbReference type="NCBI Taxonomy" id="680247"/>
    <lineage>
        <taxon>Bacteria</taxon>
        <taxon>Pseudomonadati</taxon>
        <taxon>Pseudomonadota</taxon>
        <taxon>Alphaproteobacteria</taxon>
        <taxon>Hyphomicrobiales</taxon>
        <taxon>Rhizobiaceae</taxon>
        <taxon>Sinorhizobium/Ensifer group</taxon>
        <taxon>Sinorhizobium</taxon>
    </lineage>
</organism>
<feature type="region of interest" description="Disordered" evidence="1">
    <location>
        <begin position="30"/>
        <end position="59"/>
    </location>
</feature>
<sequence>MRFFVLAVAILALAAAPCAWDSDPREPSAISALFGGPPPWPGAGSLPEGPTPAFGALER</sequence>
<dbReference type="EMBL" id="CP120374">
    <property type="protein sequence ID" value="WEX90550.1"/>
    <property type="molecule type" value="Genomic_DNA"/>
</dbReference>
<feature type="signal peptide" evidence="2">
    <location>
        <begin position="1"/>
        <end position="21"/>
    </location>
</feature>
<evidence type="ECO:0000313" key="4">
    <source>
        <dbReference type="Proteomes" id="UP001229355"/>
    </source>
</evidence>
<dbReference type="RefSeq" id="WP_280662514.1">
    <property type="nucleotide sequence ID" value="NZ_CP120374.1"/>
</dbReference>
<name>A0ABY8DLV9_9HYPH</name>
<protein>
    <submittedName>
        <fullName evidence="3">Uncharacterized protein</fullName>
    </submittedName>
</protein>
<reference evidence="3 4" key="1">
    <citation type="submission" date="2023-03" db="EMBL/GenBank/DDBJ databases">
        <authorList>
            <person name="Kaur S."/>
            <person name="Espinosa-Saiz D."/>
            <person name="Velazquez E."/>
            <person name="Menendez E."/>
            <person name="diCenzo G.C."/>
        </authorList>
    </citation>
    <scope>NUCLEOTIDE SEQUENCE [LARGE SCALE GENOMIC DNA]</scope>
    <source>
        <strain evidence="3 4">LMG 24692</strain>
    </source>
</reference>
<keyword evidence="4" id="KW-1185">Reference proteome</keyword>
<proteinExistence type="predicted"/>